<dbReference type="GO" id="GO:0005886">
    <property type="term" value="C:plasma membrane"/>
    <property type="evidence" value="ECO:0007669"/>
    <property type="project" value="UniProtKB-SubCell"/>
</dbReference>
<keyword evidence="7" id="KW-0067">ATP-binding</keyword>
<evidence type="ECO:0000256" key="4">
    <source>
        <dbReference type="ARBA" id="ARBA00023136"/>
    </source>
</evidence>
<evidence type="ECO:0000313" key="7">
    <source>
        <dbReference type="EMBL" id="MCC2229461.1"/>
    </source>
</evidence>
<feature type="transmembrane region" description="Helical" evidence="5">
    <location>
        <begin position="65"/>
        <end position="85"/>
    </location>
</feature>
<organism evidence="7 8">
    <name type="scientific">Hominifimenecus microfluidus</name>
    <dbReference type="NCBI Taxonomy" id="2885348"/>
    <lineage>
        <taxon>Bacteria</taxon>
        <taxon>Bacillati</taxon>
        <taxon>Bacillota</taxon>
        <taxon>Clostridia</taxon>
        <taxon>Lachnospirales</taxon>
        <taxon>Lachnospiraceae</taxon>
        <taxon>Hominifimenecus</taxon>
    </lineage>
</organism>
<dbReference type="RefSeq" id="WP_308452298.1">
    <property type="nucleotide sequence ID" value="NZ_JAJEQR010000001.1"/>
</dbReference>
<dbReference type="PANTHER" id="PTHR24221">
    <property type="entry name" value="ATP-BINDING CASSETTE SUB-FAMILY B"/>
    <property type="match status" value="1"/>
</dbReference>
<gene>
    <name evidence="7" type="ORF">LKD81_00410</name>
</gene>
<dbReference type="InterPro" id="IPR036640">
    <property type="entry name" value="ABC1_TM_sf"/>
</dbReference>
<evidence type="ECO:0000256" key="1">
    <source>
        <dbReference type="ARBA" id="ARBA00004651"/>
    </source>
</evidence>
<reference evidence="7" key="1">
    <citation type="submission" date="2021-10" db="EMBL/GenBank/DDBJ databases">
        <title>Anaerobic single-cell dispensing facilitates the cultivation of human gut bacteria.</title>
        <authorList>
            <person name="Afrizal A."/>
        </authorList>
    </citation>
    <scope>NUCLEOTIDE SEQUENCE</scope>
    <source>
        <strain evidence="7">CLA-AA-H215</strain>
    </source>
</reference>
<evidence type="ECO:0000313" key="8">
    <source>
        <dbReference type="Proteomes" id="UP001198182"/>
    </source>
</evidence>
<dbReference type="PROSITE" id="PS50893">
    <property type="entry name" value="ABC_TRANSPORTER_2"/>
    <property type="match status" value="1"/>
</dbReference>
<evidence type="ECO:0000256" key="5">
    <source>
        <dbReference type="SAM" id="Phobius"/>
    </source>
</evidence>
<dbReference type="GO" id="GO:0016887">
    <property type="term" value="F:ATP hydrolysis activity"/>
    <property type="evidence" value="ECO:0007669"/>
    <property type="project" value="InterPro"/>
</dbReference>
<dbReference type="InterPro" id="IPR027417">
    <property type="entry name" value="P-loop_NTPase"/>
</dbReference>
<evidence type="ECO:0000256" key="3">
    <source>
        <dbReference type="ARBA" id="ARBA00022989"/>
    </source>
</evidence>
<keyword evidence="4 5" id="KW-0472">Membrane</keyword>
<dbReference type="PANTHER" id="PTHR24221:SF654">
    <property type="entry name" value="ATP-BINDING CASSETTE SUB-FAMILY B MEMBER 6"/>
    <property type="match status" value="1"/>
</dbReference>
<dbReference type="SUPFAM" id="SSF52540">
    <property type="entry name" value="P-loop containing nucleoside triphosphate hydrolases"/>
    <property type="match status" value="1"/>
</dbReference>
<dbReference type="Proteomes" id="UP001198182">
    <property type="component" value="Unassembled WGS sequence"/>
</dbReference>
<sequence>MVRKKSRKSKKQVHISAFARYRKSYARGFLMCRILTLAGIACEGVMLGCIRRILLAAQQQSENQLVAPAILFIPMLLVELLLLALREKLGETICNGIENHAIFDLYEHITEICEEQQEYAIRLEREIRENRDCRRLSVACMKGCLQIGTGILRLAVLLVLLALCHWSLMLTGAAGALVLSLGFDRIGGRREAAGRRQKDVESQIDLFCQNLMDYIHWIRLYHMEDYFKARLTELQKKKKKVVQEAAKQERRGHRVFRLVYSLILSGSVVQGSLLACQGTLNPGAYLWALLLFGLTQLQAGILRVRREEKRMSRQADSRIRQMLALKEDDRKNEEWAEILRLRARDGLSLHLEQVEYRKSSGENVFHSISLEAYPGEWIAVDNAEGETAELFRRLLLGQISPSGGELKLCHEKGVECEISAATRTFFGVIEPEGVLFPGTIADNLRLGQFAVTEKRIWESLECVLAAEEIRKLPQGLGTLVSPLNHPFSPELLQKLMIARAILMDCAIYLIGDLTAGFSHETEREILRRLRQQWRSKTCLFLSPRLPVLSRCDRIYQLRQNEIVPAGDLIDPDGIRWEDVRCSIRRIAEVFA</sequence>
<feature type="transmembrane region" description="Helical" evidence="5">
    <location>
        <begin position="30"/>
        <end position="53"/>
    </location>
</feature>
<dbReference type="InterPro" id="IPR039421">
    <property type="entry name" value="Type_1_exporter"/>
</dbReference>
<evidence type="ECO:0000256" key="2">
    <source>
        <dbReference type="ARBA" id="ARBA00022692"/>
    </source>
</evidence>
<accession>A0AAE3E6L7</accession>
<dbReference type="GO" id="GO:0005524">
    <property type="term" value="F:ATP binding"/>
    <property type="evidence" value="ECO:0007669"/>
    <property type="project" value="UniProtKB-KW"/>
</dbReference>
<dbReference type="SUPFAM" id="SSF90123">
    <property type="entry name" value="ABC transporter transmembrane region"/>
    <property type="match status" value="1"/>
</dbReference>
<keyword evidence="7" id="KW-0547">Nucleotide-binding</keyword>
<comment type="subcellular location">
    <subcellularLocation>
        <location evidence="1">Cell membrane</location>
        <topology evidence="1">Multi-pass membrane protein</topology>
    </subcellularLocation>
</comment>
<dbReference type="EMBL" id="JAJEQR010000001">
    <property type="protein sequence ID" value="MCC2229461.1"/>
    <property type="molecule type" value="Genomic_DNA"/>
</dbReference>
<dbReference type="GO" id="GO:0034040">
    <property type="term" value="F:ATPase-coupled lipid transmembrane transporter activity"/>
    <property type="evidence" value="ECO:0007669"/>
    <property type="project" value="TreeGrafter"/>
</dbReference>
<feature type="domain" description="ABC transporter" evidence="6">
    <location>
        <begin position="349"/>
        <end position="584"/>
    </location>
</feature>
<proteinExistence type="predicted"/>
<keyword evidence="8" id="KW-1185">Reference proteome</keyword>
<dbReference type="Gene3D" id="1.20.1560.10">
    <property type="entry name" value="ABC transporter type 1, transmembrane domain"/>
    <property type="match status" value="1"/>
</dbReference>
<keyword evidence="3 5" id="KW-1133">Transmembrane helix</keyword>
<keyword evidence="2 5" id="KW-0812">Transmembrane</keyword>
<dbReference type="AlphaFoldDB" id="A0AAE3E6L7"/>
<dbReference type="Gene3D" id="3.40.50.300">
    <property type="entry name" value="P-loop containing nucleotide triphosphate hydrolases"/>
    <property type="match status" value="1"/>
</dbReference>
<comment type="caution">
    <text evidence="7">The sequence shown here is derived from an EMBL/GenBank/DDBJ whole genome shotgun (WGS) entry which is preliminary data.</text>
</comment>
<name>A0AAE3E6L7_9FIRM</name>
<evidence type="ECO:0000259" key="6">
    <source>
        <dbReference type="PROSITE" id="PS50893"/>
    </source>
</evidence>
<protein>
    <submittedName>
        <fullName evidence="7">ABC transporter ATP-binding protein/permease</fullName>
    </submittedName>
</protein>
<dbReference type="InterPro" id="IPR003439">
    <property type="entry name" value="ABC_transporter-like_ATP-bd"/>
</dbReference>